<evidence type="ECO:0000256" key="2">
    <source>
        <dbReference type="ARBA" id="ARBA00005774"/>
    </source>
</evidence>
<evidence type="ECO:0000256" key="1">
    <source>
        <dbReference type="ARBA" id="ARBA00004651"/>
    </source>
</evidence>
<keyword evidence="3 7" id="KW-1003">Cell membrane</keyword>
<feature type="transmembrane region" description="Helical" evidence="7">
    <location>
        <begin position="143"/>
        <end position="166"/>
    </location>
</feature>
<name>A0A2K9A558_9GAMM</name>
<dbReference type="OrthoDB" id="9783569at2"/>
<dbReference type="AlphaFoldDB" id="A0A2K9A558"/>
<feature type="transmembrane region" description="Helical" evidence="7">
    <location>
        <begin position="54"/>
        <end position="78"/>
    </location>
</feature>
<feature type="transmembrane region" description="Helical" evidence="7">
    <location>
        <begin position="12"/>
        <end position="34"/>
    </location>
</feature>
<evidence type="ECO:0000256" key="7">
    <source>
        <dbReference type="HAMAP-Rule" id="MF_00143"/>
    </source>
</evidence>
<evidence type="ECO:0000256" key="5">
    <source>
        <dbReference type="ARBA" id="ARBA00022989"/>
    </source>
</evidence>
<dbReference type="PANTHER" id="PTHR38596:SF1">
    <property type="entry name" value="UPF0114 PROTEIN YQHA"/>
    <property type="match status" value="1"/>
</dbReference>
<dbReference type="InterPro" id="IPR020761">
    <property type="entry name" value="UPF0114_bac"/>
</dbReference>
<organism evidence="8 9">
    <name type="scientific">Kangiella profundi</name>
    <dbReference type="NCBI Taxonomy" id="1561924"/>
    <lineage>
        <taxon>Bacteria</taxon>
        <taxon>Pseudomonadati</taxon>
        <taxon>Pseudomonadota</taxon>
        <taxon>Gammaproteobacteria</taxon>
        <taxon>Kangiellales</taxon>
        <taxon>Kangiellaceae</taxon>
        <taxon>Kangiella</taxon>
    </lineage>
</organism>
<dbReference type="KEGG" id="kpd:CW740_06875"/>
<keyword evidence="9" id="KW-1185">Reference proteome</keyword>
<proteinExistence type="inferred from homology"/>
<evidence type="ECO:0000256" key="6">
    <source>
        <dbReference type="ARBA" id="ARBA00023136"/>
    </source>
</evidence>
<dbReference type="RefSeq" id="WP_106646825.1">
    <property type="nucleotide sequence ID" value="NZ_BMGO01000001.1"/>
</dbReference>
<comment type="subcellular location">
    <subcellularLocation>
        <location evidence="1 7">Cell membrane</location>
        <topology evidence="1 7">Multi-pass membrane protein</topology>
    </subcellularLocation>
</comment>
<dbReference type="PANTHER" id="PTHR38596">
    <property type="entry name" value="UPF0114 PROTEIN YQHA"/>
    <property type="match status" value="1"/>
</dbReference>
<evidence type="ECO:0000313" key="9">
    <source>
        <dbReference type="Proteomes" id="UP000232693"/>
    </source>
</evidence>
<evidence type="ECO:0000313" key="8">
    <source>
        <dbReference type="EMBL" id="AUD78985.1"/>
    </source>
</evidence>
<evidence type="ECO:0000256" key="4">
    <source>
        <dbReference type="ARBA" id="ARBA00022692"/>
    </source>
</evidence>
<comment type="similarity">
    <text evidence="2 7">Belongs to the UPF0114 family.</text>
</comment>
<dbReference type="Pfam" id="PF03350">
    <property type="entry name" value="UPF0114"/>
    <property type="match status" value="1"/>
</dbReference>
<sequence>MKNIERGFEKALFGSRWILAPFFVGLIISIFILFGSFAKELWHLITHFGELGEIATILGILALVDMTLLANLLIIIIFSGYESFVSKIDVADHEDRPGWMGKVGFSTLKVKLISSIVAISGIDLLRTYMQLDKMPEAIETDVVLWKLLIHGTFVISGLLFAIMDYLTSKSEGSH</sequence>
<evidence type="ECO:0000256" key="3">
    <source>
        <dbReference type="ARBA" id="ARBA00022475"/>
    </source>
</evidence>
<protein>
    <recommendedName>
        <fullName evidence="7">UPF0114 protein CW740_06875</fullName>
    </recommendedName>
</protein>
<keyword evidence="4 7" id="KW-0812">Transmembrane</keyword>
<dbReference type="GO" id="GO:0005886">
    <property type="term" value="C:plasma membrane"/>
    <property type="evidence" value="ECO:0007669"/>
    <property type="project" value="UniProtKB-SubCell"/>
</dbReference>
<dbReference type="InterPro" id="IPR005134">
    <property type="entry name" value="UPF0114"/>
</dbReference>
<keyword evidence="6 7" id="KW-0472">Membrane</keyword>
<keyword evidence="5 7" id="KW-1133">Transmembrane helix</keyword>
<dbReference type="NCBIfam" id="TIGR00645">
    <property type="entry name" value="HI0507"/>
    <property type="match status" value="1"/>
</dbReference>
<dbReference type="HAMAP" id="MF_00143">
    <property type="entry name" value="UPF0114"/>
    <property type="match status" value="1"/>
</dbReference>
<dbReference type="EMBL" id="CP025120">
    <property type="protein sequence ID" value="AUD78985.1"/>
    <property type="molecule type" value="Genomic_DNA"/>
</dbReference>
<gene>
    <name evidence="8" type="ORF">CW740_06875</name>
</gene>
<accession>A0A2K9A558</accession>
<dbReference type="Proteomes" id="UP000232693">
    <property type="component" value="Chromosome"/>
</dbReference>
<reference evidence="8 9" key="1">
    <citation type="submission" date="2017-12" db="EMBL/GenBank/DDBJ databases">
        <title>Kangiella profundi FT102 completed genome.</title>
        <authorList>
            <person name="Xu J."/>
            <person name="Wang J."/>
            <person name="Lu Y."/>
        </authorList>
    </citation>
    <scope>NUCLEOTIDE SEQUENCE [LARGE SCALE GENOMIC DNA]</scope>
    <source>
        <strain evidence="8 9">FT102</strain>
    </source>
</reference>